<keyword evidence="3" id="KW-1185">Reference proteome</keyword>
<evidence type="ECO:0000313" key="3">
    <source>
        <dbReference type="Proteomes" id="UP000031838"/>
    </source>
</evidence>
<name>A0A0B6RV45_BURPL</name>
<protein>
    <submittedName>
        <fullName evidence="2">Uncharacterized protein</fullName>
    </submittedName>
</protein>
<accession>A0A0B6RV45</accession>
<evidence type="ECO:0000313" key="2">
    <source>
        <dbReference type="EMBL" id="AJK46049.1"/>
    </source>
</evidence>
<gene>
    <name evidence="2" type="ORF">BGL_1c15330</name>
</gene>
<dbReference type="Proteomes" id="UP000031838">
    <property type="component" value="Chromosome 1"/>
</dbReference>
<dbReference type="KEGG" id="bgp:BGL_1c15330"/>
<sequence>MFFRPGTVRIPFAFRGRARERLRVMQRIGLDPARDLHARAALEAYADACAAEMPWLAEWLREVLGSPAPALTRCAPTVLRVFDLAQAWAAGQPDYARGAWEHVRGQLLAALAGARDAPAGDGWPGHGSPRPAPGGNESGERDTDTGTTVLAPSVRRR</sequence>
<reference evidence="2 3" key="2">
    <citation type="journal article" date="2016" name="Appl. Microbiol. Biotechnol.">
        <title>Mutations improving production and secretion of extracellular lipase by Burkholderia glumae PG1.</title>
        <authorList>
            <person name="Knapp A."/>
            <person name="Voget S."/>
            <person name="Gao R."/>
            <person name="Zaburannyi N."/>
            <person name="Krysciak D."/>
            <person name="Breuer M."/>
            <person name="Hauer B."/>
            <person name="Streit W.R."/>
            <person name="Muller R."/>
            <person name="Daniel R."/>
            <person name="Jaeger K.E."/>
        </authorList>
    </citation>
    <scope>NUCLEOTIDE SEQUENCE [LARGE SCALE GENOMIC DNA]</scope>
    <source>
        <strain evidence="2 3">PG1</strain>
    </source>
</reference>
<dbReference type="RefSeq" id="WP_080937272.1">
    <property type="nucleotide sequence ID" value="NZ_BSTO01000005.1"/>
</dbReference>
<dbReference type="KEGG" id="bpla:bpln_1g15050"/>
<evidence type="ECO:0000256" key="1">
    <source>
        <dbReference type="SAM" id="MobiDB-lite"/>
    </source>
</evidence>
<proteinExistence type="predicted"/>
<feature type="region of interest" description="Disordered" evidence="1">
    <location>
        <begin position="116"/>
        <end position="157"/>
    </location>
</feature>
<reference evidence="3" key="1">
    <citation type="submission" date="2011-03" db="EMBL/GenBank/DDBJ databases">
        <authorList>
            <person name="Voget S."/>
            <person name="Streit W.R."/>
            <person name="Jaeger K.E."/>
            <person name="Daniel R."/>
        </authorList>
    </citation>
    <scope>NUCLEOTIDE SEQUENCE [LARGE SCALE GENOMIC DNA]</scope>
    <source>
        <strain evidence="3">PG1</strain>
    </source>
</reference>
<dbReference type="AlphaFoldDB" id="A0A0B6RV45"/>
<organism evidence="2 3">
    <name type="scientific">Burkholderia plantarii</name>
    <dbReference type="NCBI Taxonomy" id="41899"/>
    <lineage>
        <taxon>Bacteria</taxon>
        <taxon>Pseudomonadati</taxon>
        <taxon>Pseudomonadota</taxon>
        <taxon>Betaproteobacteria</taxon>
        <taxon>Burkholderiales</taxon>
        <taxon>Burkholderiaceae</taxon>
        <taxon>Burkholderia</taxon>
    </lineage>
</organism>
<dbReference type="EMBL" id="CP002580">
    <property type="protein sequence ID" value="AJK46049.1"/>
    <property type="molecule type" value="Genomic_DNA"/>
</dbReference>
<dbReference type="HOGENOM" id="CLU_134267_0_0_4"/>